<organism evidence="1">
    <name type="scientific">bioreactor metagenome</name>
    <dbReference type="NCBI Taxonomy" id="1076179"/>
    <lineage>
        <taxon>unclassified sequences</taxon>
        <taxon>metagenomes</taxon>
        <taxon>ecological metagenomes</taxon>
    </lineage>
</organism>
<evidence type="ECO:0000313" key="1">
    <source>
        <dbReference type="EMBL" id="MPN04031.1"/>
    </source>
</evidence>
<gene>
    <name evidence="1" type="ORF">SDC9_151267</name>
</gene>
<accession>A0A645EPT4</accession>
<sequence length="105" mass="11938">MAAEVRRAVVVTGHRGGLAAVVQQSGPADGQVLRRMADYLQGVLPEVVHMKTRLLRRIKHWCQLRQGGEQKLRVFAQRFRRAVPKQREVQFFGDTFPADFIKGRG</sequence>
<dbReference type="AlphaFoldDB" id="A0A645EPT4"/>
<protein>
    <submittedName>
        <fullName evidence="1">Uncharacterized protein</fullName>
    </submittedName>
</protein>
<comment type="caution">
    <text evidence="1">The sequence shown here is derived from an EMBL/GenBank/DDBJ whole genome shotgun (WGS) entry which is preliminary data.</text>
</comment>
<name>A0A645EPT4_9ZZZZ</name>
<dbReference type="EMBL" id="VSSQ01049952">
    <property type="protein sequence ID" value="MPN04031.1"/>
    <property type="molecule type" value="Genomic_DNA"/>
</dbReference>
<proteinExistence type="predicted"/>
<reference evidence="1" key="1">
    <citation type="submission" date="2019-08" db="EMBL/GenBank/DDBJ databases">
        <authorList>
            <person name="Kucharzyk K."/>
            <person name="Murdoch R.W."/>
            <person name="Higgins S."/>
            <person name="Loffler F."/>
        </authorList>
    </citation>
    <scope>NUCLEOTIDE SEQUENCE</scope>
</reference>